<evidence type="ECO:0000256" key="1">
    <source>
        <dbReference type="SAM" id="Coils"/>
    </source>
</evidence>
<evidence type="ECO:0000256" key="2">
    <source>
        <dbReference type="SAM" id="MobiDB-lite"/>
    </source>
</evidence>
<sequence>MSHTCVSCALEFPDAPAQRAHMKLDWHRYNLKRRVAQLPAISEAVFVDKIAQMAADDELSEDVRAAKAARKQVTKKDVRRQQKEALQAQRRELLAARERLQDQFGLLREPNPSPAPPASPEEQLVAQKLANRVHIPVTTCLFCPASKHLHFASLDDNLAHMFKAHGLYVPEKSYLVDPEGLVAYLGEKIGLGNVCLVCSYQGKNIDAVRLHMLSKRHMQIPYEDEQHKLEISDFYDFTASYGPADADAWEDVSDDAGSDLILPSGAVVGHRSMARYYRQNLAPEKILSEGQGTVIAAETRHFAAPAQRHQLAMAKRAWGHQKKREDTNDRRAQKFINNQPHFRDPLLQ</sequence>
<feature type="domain" description="ZN622/Rei1/Reh1 zinc finger C2H2-type" evidence="3">
    <location>
        <begin position="140"/>
        <end position="241"/>
    </location>
</feature>
<evidence type="ECO:0000259" key="3">
    <source>
        <dbReference type="Pfam" id="PF12756"/>
    </source>
</evidence>
<accession>A0A1A0GWQ2</accession>
<dbReference type="InterPro" id="IPR040025">
    <property type="entry name" value="Znf622/Rei1/Reh1"/>
</dbReference>
<dbReference type="GO" id="GO:0000278">
    <property type="term" value="P:mitotic cell cycle"/>
    <property type="evidence" value="ECO:0007669"/>
    <property type="project" value="EnsemblFungi"/>
</dbReference>
<keyword evidence="5" id="KW-1185">Reference proteome</keyword>
<evidence type="ECO:0000313" key="4">
    <source>
        <dbReference type="EMBL" id="OBA16130.1"/>
    </source>
</evidence>
<reference evidence="4 5" key="1">
    <citation type="submission" date="2016-05" db="EMBL/GenBank/DDBJ databases">
        <title>Comparative genomics of biotechnologically important yeasts.</title>
        <authorList>
            <consortium name="DOE Joint Genome Institute"/>
            <person name="Riley R."/>
            <person name="Haridas S."/>
            <person name="Wolfe K.H."/>
            <person name="Lopes M.R."/>
            <person name="Hittinger C.T."/>
            <person name="Goker M."/>
            <person name="Salamov A."/>
            <person name="Wisecaver J."/>
            <person name="Long T.M."/>
            <person name="Aerts A.L."/>
            <person name="Barry K."/>
            <person name="Choi C."/>
            <person name="Clum A."/>
            <person name="Coughlan A.Y."/>
            <person name="Deshpande S."/>
            <person name="Douglass A.P."/>
            <person name="Hanson S.J."/>
            <person name="Klenk H.-P."/>
            <person name="LaButti K."/>
            <person name="Lapidus A."/>
            <person name="Lindquist E."/>
            <person name="Lipzen A."/>
            <person name="Meier-kolthoff J.P."/>
            <person name="Ohm R.A."/>
            <person name="Otillar R.P."/>
            <person name="Pangilinan J."/>
            <person name="Peng Y."/>
            <person name="Rokas A."/>
            <person name="Rosa C.A."/>
            <person name="Scheuner C."/>
            <person name="Sibirny A.A."/>
            <person name="Slot J.C."/>
            <person name="Stielow J.B."/>
            <person name="Sun H."/>
            <person name="Kurtzman C.P."/>
            <person name="Blackwell M."/>
            <person name="Grigoriev I.V."/>
            <person name="Jeffries T.W."/>
        </authorList>
    </citation>
    <scope>NUCLEOTIDE SEQUENCE [LARGE SCALE GENOMIC DNA]</scope>
    <source>
        <strain evidence="4 5">NRRL YB-4993</strain>
    </source>
</reference>
<dbReference type="GO" id="GO:0007117">
    <property type="term" value="P:budding cell bud growth"/>
    <property type="evidence" value="ECO:0007669"/>
    <property type="project" value="EnsemblFungi"/>
</dbReference>
<dbReference type="OrthoDB" id="19329at2759"/>
<dbReference type="Proteomes" id="UP000092555">
    <property type="component" value="Unassembled WGS sequence"/>
</dbReference>
<dbReference type="STRING" id="869754.A0A1A0GWQ2"/>
<organism evidence="4 5">
    <name type="scientific">Metschnikowia bicuspidata var. bicuspidata NRRL YB-4993</name>
    <dbReference type="NCBI Taxonomy" id="869754"/>
    <lineage>
        <taxon>Eukaryota</taxon>
        <taxon>Fungi</taxon>
        <taxon>Dikarya</taxon>
        <taxon>Ascomycota</taxon>
        <taxon>Saccharomycotina</taxon>
        <taxon>Pichiomycetes</taxon>
        <taxon>Metschnikowiaceae</taxon>
        <taxon>Metschnikowia</taxon>
    </lineage>
</organism>
<proteinExistence type="predicted"/>
<dbReference type="PANTHER" id="PTHR13182">
    <property type="entry name" value="ZINC FINGER PROTEIN 622"/>
    <property type="match status" value="1"/>
</dbReference>
<dbReference type="GO" id="GO:0005737">
    <property type="term" value="C:cytoplasm"/>
    <property type="evidence" value="ECO:0007669"/>
    <property type="project" value="EnsemblFungi"/>
</dbReference>
<dbReference type="GO" id="GO:0006913">
    <property type="term" value="P:nucleocytoplasmic transport"/>
    <property type="evidence" value="ECO:0007669"/>
    <property type="project" value="EnsemblFungi"/>
</dbReference>
<evidence type="ECO:0000313" key="5">
    <source>
        <dbReference type="Proteomes" id="UP000092555"/>
    </source>
</evidence>
<feature type="compositionally biased region" description="Basic and acidic residues" evidence="2">
    <location>
        <begin position="323"/>
        <end position="332"/>
    </location>
</feature>
<keyword evidence="1" id="KW-0175">Coiled coil</keyword>
<dbReference type="GeneID" id="30028193"/>
<dbReference type="EMBL" id="LXTC01000014">
    <property type="protein sequence ID" value="OBA16130.1"/>
    <property type="molecule type" value="Genomic_DNA"/>
</dbReference>
<gene>
    <name evidence="4" type="ORF">METBIDRAFT_229039</name>
</gene>
<feature type="region of interest" description="Disordered" evidence="2">
    <location>
        <begin position="317"/>
        <end position="348"/>
    </location>
</feature>
<dbReference type="AlphaFoldDB" id="A0A1A0GWQ2"/>
<name>A0A1A0GWQ2_9ASCO</name>
<comment type="caution">
    <text evidence="4">The sequence shown here is derived from an EMBL/GenBank/DDBJ whole genome shotgun (WGS) entry which is preliminary data.</text>
</comment>
<feature type="coiled-coil region" evidence="1">
    <location>
        <begin position="71"/>
        <end position="103"/>
    </location>
</feature>
<dbReference type="RefSeq" id="XP_018709237.1">
    <property type="nucleotide sequence ID" value="XM_018855217.1"/>
</dbReference>
<dbReference type="PANTHER" id="PTHR13182:SF21">
    <property type="entry name" value="CYTOPLASMIC 60S SUBUNIT BIOGENESIS FACTOR REI1"/>
    <property type="match status" value="1"/>
</dbReference>
<protein>
    <recommendedName>
        <fullName evidence="3">ZN622/Rei1/Reh1 zinc finger C2H2-type domain-containing protein</fullName>
    </recommendedName>
</protein>
<dbReference type="GO" id="GO:0042273">
    <property type="term" value="P:ribosomal large subunit biogenesis"/>
    <property type="evidence" value="ECO:0007669"/>
    <property type="project" value="EnsemblFungi"/>
</dbReference>
<dbReference type="InterPro" id="IPR041661">
    <property type="entry name" value="ZN622/Rei1/Reh1_Znf-C2H2"/>
</dbReference>
<dbReference type="Pfam" id="PF12756">
    <property type="entry name" value="zf-C2H2_2"/>
    <property type="match status" value="1"/>
</dbReference>
<dbReference type="GO" id="GO:0030687">
    <property type="term" value="C:preribosome, large subunit precursor"/>
    <property type="evidence" value="ECO:0007669"/>
    <property type="project" value="EnsemblFungi"/>
</dbReference>